<dbReference type="Gene3D" id="3.40.50.1820">
    <property type="entry name" value="alpha/beta hydrolase"/>
    <property type="match status" value="1"/>
</dbReference>
<reference evidence="2 3" key="1">
    <citation type="submission" date="2017-09" db="EMBL/GenBank/DDBJ databases">
        <title>Genomic, metabolic, and phenotypic characteristics of bacterial isolates from the natural microbiome of the model nematode Caenorhabditis elegans.</title>
        <authorList>
            <person name="Zimmermann J."/>
            <person name="Obeng N."/>
            <person name="Yang W."/>
            <person name="Obeng O."/>
            <person name="Kissoyan K."/>
            <person name="Pees B."/>
            <person name="Dirksen P."/>
            <person name="Hoppner M."/>
            <person name="Franke A."/>
            <person name="Rosenstiel P."/>
            <person name="Leippe M."/>
            <person name="Dierking K."/>
            <person name="Kaleta C."/>
            <person name="Schulenburg H."/>
        </authorList>
    </citation>
    <scope>NUCLEOTIDE SEQUENCE [LARGE SCALE GENOMIC DNA]</scope>
    <source>
        <strain evidence="2 3">MYb73</strain>
    </source>
</reference>
<evidence type="ECO:0008006" key="4">
    <source>
        <dbReference type="Google" id="ProtNLM"/>
    </source>
</evidence>
<dbReference type="OrthoDB" id="1491023at2"/>
<protein>
    <recommendedName>
        <fullName evidence="4">Peptidase C1</fullName>
    </recommendedName>
</protein>
<dbReference type="InterPro" id="IPR038765">
    <property type="entry name" value="Papain-like_cys_pep_sf"/>
</dbReference>
<gene>
    <name evidence="2" type="ORF">CLM73_01555</name>
</gene>
<evidence type="ECO:0000256" key="1">
    <source>
        <dbReference type="SAM" id="MobiDB-lite"/>
    </source>
</evidence>
<sequence length="677" mass="74751">MATRKVATRKAAARTAAKPAAKKKSKAQASAAAPEDPAPKARKRRKQDDTPSVRPFERSAKPDAFDARDILFRPNISVTPKAEMIPVMGLTVKHQGETSACTGFALSTVVEYLLRKSERDTRPAISPYMLYSMARRYDEFPGSVDDSGSSLRGALKGWFRHGACAQGLFPTIDMPPAAKRPEDDWWLDAVKRPLGAYYRIDTRSIVEMHAALNEVGILYASAGCHDGWDDGHGVTPHDDEPTPVARPFWVIPSTGQDMAMQGHAFVIVGYTQDGFLIQNSWGEEWGTYGMAVLTYDDWLRNAMDCWVVQLGVVTHEHDRIANSISLRTEGQKVTLAAGKVLRDRELTPFIVNVGNNGKLSNSGAFRTTPDDLRAIVDVHMAAARERWNLKDKPMDVCVYAHGGLVGENDAAEAAAEWIPLLYDNQIFPVFLMWETDFISTVKNIIRDAASNVPRTTGGIGERLERWWNQRLERWLARPGTVIWGEMKQNAEAMSEPAVNGGEEAAMILLYKHFKTHVARGRVRLHIVGHSAGAIVASHFVKRLTADGGELESLSLMAPAVTMKTFQDLVVPHLGSRVKRYQQFHLSDRAEEDDPTCGPYRRSLLYLVSESFEGGTTTPLLGMERYFREAAIPCDAVHVSPAGSPSATARAVPVASSTHGGFDNDKGTQQQVIAFIKR</sequence>
<dbReference type="Gene3D" id="3.90.70.10">
    <property type="entry name" value="Cysteine proteinases"/>
    <property type="match status" value="1"/>
</dbReference>
<evidence type="ECO:0000313" key="2">
    <source>
        <dbReference type="EMBL" id="AVJ25909.1"/>
    </source>
</evidence>
<feature type="region of interest" description="Disordered" evidence="1">
    <location>
        <begin position="1"/>
        <end position="60"/>
    </location>
</feature>
<dbReference type="SUPFAM" id="SSF53474">
    <property type="entry name" value="alpha/beta-Hydrolases"/>
    <property type="match status" value="1"/>
</dbReference>
<dbReference type="InterPro" id="IPR029058">
    <property type="entry name" value="AB_hydrolase_fold"/>
</dbReference>
<dbReference type="AlphaFoldDB" id="A0A2S0I1K5"/>
<evidence type="ECO:0000313" key="3">
    <source>
        <dbReference type="Proteomes" id="UP000239477"/>
    </source>
</evidence>
<organism evidence="2 3">
    <name type="scientific">Achromobacter spanius</name>
    <dbReference type="NCBI Taxonomy" id="217203"/>
    <lineage>
        <taxon>Bacteria</taxon>
        <taxon>Pseudomonadati</taxon>
        <taxon>Pseudomonadota</taxon>
        <taxon>Betaproteobacteria</taxon>
        <taxon>Burkholderiales</taxon>
        <taxon>Alcaligenaceae</taxon>
        <taxon>Achromobacter</taxon>
    </lineage>
</organism>
<feature type="compositionally biased region" description="Basic residues" evidence="1">
    <location>
        <begin position="1"/>
        <end position="12"/>
    </location>
</feature>
<dbReference type="Proteomes" id="UP000239477">
    <property type="component" value="Chromosome"/>
</dbReference>
<feature type="compositionally biased region" description="Basic and acidic residues" evidence="1">
    <location>
        <begin position="46"/>
        <end position="60"/>
    </location>
</feature>
<dbReference type="CDD" id="cd02619">
    <property type="entry name" value="Peptidase_C1"/>
    <property type="match status" value="1"/>
</dbReference>
<accession>A0A2S0I1K5</accession>
<dbReference type="SUPFAM" id="SSF54001">
    <property type="entry name" value="Cysteine proteinases"/>
    <property type="match status" value="1"/>
</dbReference>
<dbReference type="RefSeq" id="WP_105237031.1">
    <property type="nucleotide sequence ID" value="NZ_CP023270.1"/>
</dbReference>
<dbReference type="EMBL" id="CP023270">
    <property type="protein sequence ID" value="AVJ25909.1"/>
    <property type="molecule type" value="Genomic_DNA"/>
</dbReference>
<keyword evidence="3" id="KW-1185">Reference proteome</keyword>
<proteinExistence type="predicted"/>
<name>A0A2S0I1K5_9BURK</name>